<feature type="region of interest" description="Disordered" evidence="8">
    <location>
        <begin position="412"/>
        <end position="443"/>
    </location>
</feature>
<keyword evidence="3 7" id="KW-0133">Cell shape</keyword>
<evidence type="ECO:0000256" key="5">
    <source>
        <dbReference type="ARBA" id="ARBA00023315"/>
    </source>
</evidence>
<feature type="signal peptide" evidence="9">
    <location>
        <begin position="1"/>
        <end position="23"/>
    </location>
</feature>
<dbReference type="AlphaFoldDB" id="A0A6P2BQ57"/>
<dbReference type="PROSITE" id="PS51257">
    <property type="entry name" value="PROKAR_LIPOPROTEIN"/>
    <property type="match status" value="1"/>
</dbReference>
<sequence>MRAIRSTISALAAGAALTLAVTACTGSTTTIIERPGSTQSPGSTASGSTGTGGTATATASPSAKPSPAGPAVTITPGASAAGADPSKGITVSSPNGQLAHVTVSTSGDPVTGTFAADRSSWHSTWALNIAQSYTVTAIAVGKDGVRTTKTTTFRTLQPTGTFSTHIFEGFQQTYGVGMPIMLTFSSPIRNKAAVERAIEIKTSKRVFGAWYWDGTQTLEFRPRDYWPAHSTVSFTGHFDGVQAAPGLYGYHTLTQTFNIGDSVIAVASTRTHRTQIYVNGKKKYDWPVSTGKTGDDTPNGSYLTIEKANPVRMTGPGYDLLVPWSVRFTFSGDYYHDAYWSTGQQGFENVSHGCVNLSPANAETYYKLAVPGDPVTIKGSPRPGTWDNGWTVWFLTWSQLLKGSATGQAVSAGPSGSQFVSPSGLPKSEASYPLSTAEPGNDI</sequence>
<dbReference type="SUPFAM" id="SSF141523">
    <property type="entry name" value="L,D-transpeptidase catalytic domain-like"/>
    <property type="match status" value="1"/>
</dbReference>
<dbReference type="GO" id="GO:0005576">
    <property type="term" value="C:extracellular region"/>
    <property type="evidence" value="ECO:0007669"/>
    <property type="project" value="TreeGrafter"/>
</dbReference>
<dbReference type="InterPro" id="IPR041280">
    <property type="entry name" value="Big_10"/>
</dbReference>
<keyword evidence="5" id="KW-0012">Acyltransferase</keyword>
<evidence type="ECO:0000256" key="1">
    <source>
        <dbReference type="ARBA" id="ARBA00004752"/>
    </source>
</evidence>
<feature type="active site" description="Nucleophile" evidence="7">
    <location>
        <position position="354"/>
    </location>
</feature>
<feature type="chain" id="PRO_5039061169" evidence="9">
    <location>
        <begin position="24"/>
        <end position="443"/>
    </location>
</feature>
<dbReference type="InterPro" id="IPR005490">
    <property type="entry name" value="LD_TPept_cat_dom"/>
</dbReference>
<evidence type="ECO:0000256" key="2">
    <source>
        <dbReference type="ARBA" id="ARBA00022679"/>
    </source>
</evidence>
<dbReference type="Gene3D" id="2.60.40.3710">
    <property type="match status" value="1"/>
</dbReference>
<dbReference type="Proteomes" id="UP000460272">
    <property type="component" value="Unassembled WGS sequence"/>
</dbReference>
<keyword evidence="2" id="KW-0808">Transferase</keyword>
<evidence type="ECO:0000313" key="12">
    <source>
        <dbReference type="Proteomes" id="UP000460272"/>
    </source>
</evidence>
<dbReference type="CDD" id="cd16913">
    <property type="entry name" value="YkuD_like"/>
    <property type="match status" value="1"/>
</dbReference>
<dbReference type="UniPathway" id="UPA00219"/>
<gene>
    <name evidence="11" type="ORF">EAS64_36200</name>
</gene>
<feature type="compositionally biased region" description="Low complexity" evidence="8">
    <location>
        <begin position="35"/>
        <end position="71"/>
    </location>
</feature>
<name>A0A6P2BQ57_9ACTN</name>
<feature type="region of interest" description="Disordered" evidence="8">
    <location>
        <begin position="31"/>
        <end position="94"/>
    </location>
</feature>
<reference evidence="11 12" key="1">
    <citation type="submission" date="2018-11" db="EMBL/GenBank/DDBJ databases">
        <title>Trebonia kvetii gen.nov., sp.nov., a novel acidophilic actinobacterium, and proposal of the new actinobacterial family Treboniaceae fam. nov.</title>
        <authorList>
            <person name="Rapoport D."/>
            <person name="Sagova-Mareckova M."/>
            <person name="Sedlacek I."/>
            <person name="Provaznik J."/>
            <person name="Kralova S."/>
            <person name="Pavlinic D."/>
            <person name="Benes V."/>
            <person name="Kopecky J."/>
        </authorList>
    </citation>
    <scope>NUCLEOTIDE SEQUENCE [LARGE SCALE GENOMIC DNA]</scope>
    <source>
        <strain evidence="11 12">15Tr583</strain>
    </source>
</reference>
<keyword evidence="4 7" id="KW-0573">Peptidoglycan synthesis</keyword>
<dbReference type="Gene3D" id="2.40.440.10">
    <property type="entry name" value="L,D-transpeptidase catalytic domain-like"/>
    <property type="match status" value="1"/>
</dbReference>
<feature type="compositionally biased region" description="Polar residues" evidence="8">
    <location>
        <begin position="412"/>
        <end position="421"/>
    </location>
</feature>
<feature type="active site" description="Proton donor/acceptor" evidence="7">
    <location>
        <position position="336"/>
    </location>
</feature>
<dbReference type="InterPro" id="IPR038063">
    <property type="entry name" value="Transpep_catalytic_dom"/>
</dbReference>
<dbReference type="GO" id="GO:0071972">
    <property type="term" value="F:peptidoglycan L,D-transpeptidase activity"/>
    <property type="evidence" value="ECO:0007669"/>
    <property type="project" value="TreeGrafter"/>
</dbReference>
<dbReference type="GO" id="GO:0071555">
    <property type="term" value="P:cell wall organization"/>
    <property type="evidence" value="ECO:0007669"/>
    <property type="project" value="UniProtKB-UniRule"/>
</dbReference>
<evidence type="ECO:0000256" key="8">
    <source>
        <dbReference type="SAM" id="MobiDB-lite"/>
    </source>
</evidence>
<dbReference type="GO" id="GO:0016746">
    <property type="term" value="F:acyltransferase activity"/>
    <property type="evidence" value="ECO:0007669"/>
    <property type="project" value="UniProtKB-KW"/>
</dbReference>
<evidence type="ECO:0000256" key="4">
    <source>
        <dbReference type="ARBA" id="ARBA00022984"/>
    </source>
</evidence>
<feature type="domain" description="L,D-TPase catalytic" evidence="10">
    <location>
        <begin position="263"/>
        <end position="378"/>
    </location>
</feature>
<keyword evidence="12" id="KW-1185">Reference proteome</keyword>
<dbReference type="Pfam" id="PF03734">
    <property type="entry name" value="YkuD"/>
    <property type="match status" value="1"/>
</dbReference>
<dbReference type="EMBL" id="RPFW01000008">
    <property type="protein sequence ID" value="TVZ00797.1"/>
    <property type="molecule type" value="Genomic_DNA"/>
</dbReference>
<dbReference type="GO" id="GO:0018104">
    <property type="term" value="P:peptidoglycan-protein cross-linking"/>
    <property type="evidence" value="ECO:0007669"/>
    <property type="project" value="TreeGrafter"/>
</dbReference>
<comment type="pathway">
    <text evidence="1 7">Cell wall biogenesis; peptidoglycan biosynthesis.</text>
</comment>
<dbReference type="PROSITE" id="PS52029">
    <property type="entry name" value="LD_TPASE"/>
    <property type="match status" value="1"/>
</dbReference>
<comment type="caution">
    <text evidence="11">The sequence shown here is derived from an EMBL/GenBank/DDBJ whole genome shotgun (WGS) entry which is preliminary data.</text>
</comment>
<dbReference type="Gene3D" id="2.60.40.3780">
    <property type="match status" value="1"/>
</dbReference>
<evidence type="ECO:0000256" key="6">
    <source>
        <dbReference type="ARBA" id="ARBA00023316"/>
    </source>
</evidence>
<evidence type="ECO:0000259" key="10">
    <source>
        <dbReference type="PROSITE" id="PS52029"/>
    </source>
</evidence>
<organism evidence="11 12">
    <name type="scientific">Trebonia kvetii</name>
    <dbReference type="NCBI Taxonomy" id="2480626"/>
    <lineage>
        <taxon>Bacteria</taxon>
        <taxon>Bacillati</taxon>
        <taxon>Actinomycetota</taxon>
        <taxon>Actinomycetes</taxon>
        <taxon>Streptosporangiales</taxon>
        <taxon>Treboniaceae</taxon>
        <taxon>Trebonia</taxon>
    </lineage>
</organism>
<evidence type="ECO:0000256" key="7">
    <source>
        <dbReference type="PROSITE-ProRule" id="PRU01373"/>
    </source>
</evidence>
<protein>
    <submittedName>
        <fullName evidence="11">L,D-transpeptidase</fullName>
    </submittedName>
</protein>
<evidence type="ECO:0000313" key="11">
    <source>
        <dbReference type="EMBL" id="TVZ00797.1"/>
    </source>
</evidence>
<evidence type="ECO:0000256" key="3">
    <source>
        <dbReference type="ARBA" id="ARBA00022960"/>
    </source>
</evidence>
<dbReference type="PANTHER" id="PTHR30582:SF2">
    <property type="entry name" value="L,D-TRANSPEPTIDASE YCIB-RELATED"/>
    <property type="match status" value="1"/>
</dbReference>
<keyword evidence="9" id="KW-0732">Signal</keyword>
<proteinExistence type="predicted"/>
<keyword evidence="6 7" id="KW-0961">Cell wall biogenesis/degradation</keyword>
<dbReference type="Pfam" id="PF17964">
    <property type="entry name" value="Big_10"/>
    <property type="match status" value="1"/>
</dbReference>
<dbReference type="RefSeq" id="WP_145860548.1">
    <property type="nucleotide sequence ID" value="NZ_RPFW01000008.1"/>
</dbReference>
<dbReference type="GO" id="GO:0008360">
    <property type="term" value="P:regulation of cell shape"/>
    <property type="evidence" value="ECO:0007669"/>
    <property type="project" value="UniProtKB-UniRule"/>
</dbReference>
<accession>A0A6P2BQ57</accession>
<dbReference type="InterPro" id="IPR050979">
    <property type="entry name" value="LD-transpeptidase"/>
</dbReference>
<evidence type="ECO:0000256" key="9">
    <source>
        <dbReference type="SAM" id="SignalP"/>
    </source>
</evidence>
<dbReference type="OrthoDB" id="5242354at2"/>
<dbReference type="PANTHER" id="PTHR30582">
    <property type="entry name" value="L,D-TRANSPEPTIDASE"/>
    <property type="match status" value="1"/>
</dbReference>